<gene>
    <name evidence="3" type="primary">PARPA_08064.1 scaffold 31356</name>
</gene>
<protein>
    <recommendedName>
        <fullName evidence="2">Reverse transcriptase domain-containing protein</fullName>
    </recommendedName>
</protein>
<feature type="compositionally biased region" description="Low complexity" evidence="1">
    <location>
        <begin position="495"/>
        <end position="517"/>
    </location>
</feature>
<proteinExistence type="predicted"/>
<feature type="non-terminal residue" evidence="3">
    <location>
        <position position="546"/>
    </location>
</feature>
<reference evidence="3 4" key="1">
    <citation type="submission" date="2014-09" db="EMBL/GenBank/DDBJ databases">
        <authorList>
            <person name="Ellenberger Sabrina"/>
        </authorList>
    </citation>
    <scope>NUCLEOTIDE SEQUENCE [LARGE SCALE GENOMIC DNA]</scope>
    <source>
        <strain evidence="3 4">CBS 412.66</strain>
    </source>
</reference>
<dbReference type="EMBL" id="LN730660">
    <property type="protein sequence ID" value="CEP13925.1"/>
    <property type="molecule type" value="Genomic_DNA"/>
</dbReference>
<dbReference type="STRING" id="35722.A0A0B7NF11"/>
<feature type="compositionally biased region" description="Polar residues" evidence="1">
    <location>
        <begin position="530"/>
        <end position="546"/>
    </location>
</feature>
<keyword evidence="4" id="KW-1185">Reference proteome</keyword>
<dbReference type="AlphaFoldDB" id="A0A0B7NF11"/>
<accession>A0A0B7NF11</accession>
<name>A0A0B7NF11_9FUNG</name>
<dbReference type="Pfam" id="PF00078">
    <property type="entry name" value="RVT_1"/>
    <property type="match status" value="1"/>
</dbReference>
<dbReference type="PANTHER" id="PTHR47027">
    <property type="entry name" value="REVERSE TRANSCRIPTASE DOMAIN-CONTAINING PROTEIN"/>
    <property type="match status" value="1"/>
</dbReference>
<dbReference type="Proteomes" id="UP000054107">
    <property type="component" value="Unassembled WGS sequence"/>
</dbReference>
<feature type="domain" description="Reverse transcriptase" evidence="2">
    <location>
        <begin position="1"/>
        <end position="276"/>
    </location>
</feature>
<evidence type="ECO:0000259" key="2">
    <source>
        <dbReference type="PROSITE" id="PS50878"/>
    </source>
</evidence>
<evidence type="ECO:0000256" key="1">
    <source>
        <dbReference type="SAM" id="MobiDB-lite"/>
    </source>
</evidence>
<feature type="region of interest" description="Disordered" evidence="1">
    <location>
        <begin position="491"/>
        <end position="546"/>
    </location>
</feature>
<evidence type="ECO:0000313" key="4">
    <source>
        <dbReference type="Proteomes" id="UP000054107"/>
    </source>
</evidence>
<sequence length="546" mass="62774">MLRPIALPLSKLLKPFLNLCFRYSWIPLDWRTAQVTKLERLLLSELLDNMHALDSVQGGFRQRRGVLDQSFNLHTLIQQYRHQYSQPPTLAFLDIKAAYDSVNRDVIWNILRPQLPLRLYLLIKHMFDDIRLSVISNNYESSFIYPRKGVLQGSILSPMLYAVFINTLHNYIRTGCTQPLLIRSLPTGQPPHTEEGILSIQRRSRRDRRLDTNITIINSLLYADDVVLIGSANDVVTMLHHAEQHSIENEYNWHPSKSVVINPSSSFEFTLYGQPLATASSFKYLDPPRPTEIYKINKQYKQEQHNQRQDAPNLELIKQCRRAVNTPRTDPILFIPCTSKERHRLIKWRMGWLIPRSSTPVACPCDNTSIISKKHFFLSCPLLHSNLELLDLLLRTHVKNYIRPQLPATEIDYLLNQLPGNFSNFKEQHWCHTWPVLNQILFQLDTYSHPSAIFDPEPPHGQLVFVPCSNTESSQEQGFTASSILTRRAAKRIHTTSGTTKTPATKRVAATSSTAQPATPPRTSSPPKMDSNTTTDLEQQFKQMQV</sequence>
<dbReference type="OrthoDB" id="2278560at2759"/>
<dbReference type="InterPro" id="IPR000477">
    <property type="entry name" value="RT_dom"/>
</dbReference>
<dbReference type="PANTHER" id="PTHR47027:SF30">
    <property type="entry name" value="THAP-TYPE DOMAIN-CONTAINING PROTEIN"/>
    <property type="match status" value="1"/>
</dbReference>
<dbReference type="PROSITE" id="PS50878">
    <property type="entry name" value="RT_POL"/>
    <property type="match status" value="1"/>
</dbReference>
<evidence type="ECO:0000313" key="3">
    <source>
        <dbReference type="EMBL" id="CEP13925.1"/>
    </source>
</evidence>
<organism evidence="3 4">
    <name type="scientific">Parasitella parasitica</name>
    <dbReference type="NCBI Taxonomy" id="35722"/>
    <lineage>
        <taxon>Eukaryota</taxon>
        <taxon>Fungi</taxon>
        <taxon>Fungi incertae sedis</taxon>
        <taxon>Mucoromycota</taxon>
        <taxon>Mucoromycotina</taxon>
        <taxon>Mucoromycetes</taxon>
        <taxon>Mucorales</taxon>
        <taxon>Mucorineae</taxon>
        <taxon>Mucoraceae</taxon>
        <taxon>Parasitella</taxon>
    </lineage>
</organism>